<dbReference type="Pfam" id="PF05916">
    <property type="entry name" value="Sld5"/>
    <property type="match status" value="1"/>
</dbReference>
<evidence type="ECO:0000256" key="2">
    <source>
        <dbReference type="ARBA" id="ARBA00006343"/>
    </source>
</evidence>
<dbReference type="CDD" id="cd11713">
    <property type="entry name" value="GINS_A_psf3"/>
    <property type="match status" value="1"/>
</dbReference>
<evidence type="ECO:0000259" key="7">
    <source>
        <dbReference type="Pfam" id="PF05916"/>
    </source>
</evidence>
<dbReference type="InterPro" id="IPR055221">
    <property type="entry name" value="PSF3_N"/>
</dbReference>
<protein>
    <recommendedName>
        <fullName evidence="6">DNA replication complex GINS protein PSF3</fullName>
    </recommendedName>
</protein>
<gene>
    <name evidence="9" type="ORF">NQ315_007998</name>
</gene>
<feature type="domain" description="GINS subunit" evidence="7">
    <location>
        <begin position="80"/>
        <end position="173"/>
    </location>
</feature>
<dbReference type="CDD" id="cd21693">
    <property type="entry name" value="GINS_B_Psf3"/>
    <property type="match status" value="1"/>
</dbReference>
<keyword evidence="3 6" id="KW-0235">DNA replication</keyword>
<dbReference type="Proteomes" id="UP001159042">
    <property type="component" value="Unassembled WGS sequence"/>
</dbReference>
<dbReference type="GO" id="GO:1902975">
    <property type="term" value="P:mitotic DNA replication initiation"/>
    <property type="evidence" value="ECO:0007669"/>
    <property type="project" value="TreeGrafter"/>
</dbReference>
<evidence type="ECO:0000256" key="6">
    <source>
        <dbReference type="RuleBase" id="RU367161"/>
    </source>
</evidence>
<organism evidence="9 10">
    <name type="scientific">Exocentrus adspersus</name>
    <dbReference type="NCBI Taxonomy" id="1586481"/>
    <lineage>
        <taxon>Eukaryota</taxon>
        <taxon>Metazoa</taxon>
        <taxon>Ecdysozoa</taxon>
        <taxon>Arthropoda</taxon>
        <taxon>Hexapoda</taxon>
        <taxon>Insecta</taxon>
        <taxon>Pterygota</taxon>
        <taxon>Neoptera</taxon>
        <taxon>Endopterygota</taxon>
        <taxon>Coleoptera</taxon>
        <taxon>Polyphaga</taxon>
        <taxon>Cucujiformia</taxon>
        <taxon>Chrysomeloidea</taxon>
        <taxon>Cerambycidae</taxon>
        <taxon>Lamiinae</taxon>
        <taxon>Acanthocinini</taxon>
        <taxon>Exocentrus</taxon>
    </lineage>
</organism>
<dbReference type="InterPro" id="IPR021151">
    <property type="entry name" value="GINS_A"/>
</dbReference>
<sequence>MPLPTSYYPSYYSIDDILATQERVPCKFLVNVPKMGILNPSAAETDLEVGTSLELPLWLVSEMSTGRQPIVQLELPKIFKQTYQEILKADACAVDLHKFNLYFYELGSYVKHFDSHGDVHSILLHTFKTRFRQLLDLADNSISDPSVQQKLDTLERKVFKEGCNARTKLNEWLVQSGVTMEAANMVVNHKKRKRIDIQGLFDAFEFTNMMHKSVPIVILAYKI</sequence>
<evidence type="ECO:0000256" key="5">
    <source>
        <dbReference type="ARBA" id="ARBA00045258"/>
    </source>
</evidence>
<comment type="function">
    <text evidence="5">Required for correct functioning of the GINS complex, a complex that plays an essential role in the initiation of DNA replication, and progression of DNA replication forks. GINS complex is a core component of CDC45-MCM-GINS (CMG) helicase, the molecular machine that unwinds template DNA during replication, and around which the replisome is built.</text>
</comment>
<name>A0AAV8VG73_9CUCU</name>
<reference evidence="9 10" key="1">
    <citation type="journal article" date="2023" name="Insect Mol. Biol.">
        <title>Genome sequencing provides insights into the evolution of gene families encoding plant cell wall-degrading enzymes in longhorned beetles.</title>
        <authorList>
            <person name="Shin N.R."/>
            <person name="Okamura Y."/>
            <person name="Kirsch R."/>
            <person name="Pauchet Y."/>
        </authorList>
    </citation>
    <scope>NUCLEOTIDE SEQUENCE [LARGE SCALE GENOMIC DNA]</scope>
    <source>
        <strain evidence="9">EAD_L_NR</strain>
    </source>
</reference>
<dbReference type="EMBL" id="JANEYG010000110">
    <property type="protein sequence ID" value="KAJ8912866.1"/>
    <property type="molecule type" value="Genomic_DNA"/>
</dbReference>
<keyword evidence="4 6" id="KW-0539">Nucleus</keyword>
<evidence type="ECO:0000256" key="1">
    <source>
        <dbReference type="ARBA" id="ARBA00004123"/>
    </source>
</evidence>
<dbReference type="Pfam" id="PF22466">
    <property type="entry name" value="PSF3_N"/>
    <property type="match status" value="1"/>
</dbReference>
<feature type="domain" description="DNA replication complex GINS protein PSF3 N-terminal" evidence="8">
    <location>
        <begin position="12"/>
        <end position="61"/>
    </location>
</feature>
<comment type="subcellular location">
    <subcellularLocation>
        <location evidence="1 6">Nucleus</location>
    </subcellularLocation>
</comment>
<dbReference type="SUPFAM" id="SSF160059">
    <property type="entry name" value="PriA/YqbF domain"/>
    <property type="match status" value="1"/>
</dbReference>
<evidence type="ECO:0000313" key="10">
    <source>
        <dbReference type="Proteomes" id="UP001159042"/>
    </source>
</evidence>
<dbReference type="GO" id="GO:0000811">
    <property type="term" value="C:GINS complex"/>
    <property type="evidence" value="ECO:0007669"/>
    <property type="project" value="UniProtKB-UniRule"/>
</dbReference>
<comment type="similarity">
    <text evidence="2 6">Belongs to the GINS3/PSF3 family.</text>
</comment>
<evidence type="ECO:0000313" key="9">
    <source>
        <dbReference type="EMBL" id="KAJ8912866.1"/>
    </source>
</evidence>
<dbReference type="InterPro" id="IPR036224">
    <property type="entry name" value="GINS_bundle-like_dom_sf"/>
</dbReference>
<accession>A0AAV8VG73</accession>
<dbReference type="PANTHER" id="PTHR22768">
    <property type="entry name" value="DNA REPLICATION COMPLEX GINS PROTEIN PSF3"/>
    <property type="match status" value="1"/>
</dbReference>
<proteinExistence type="inferred from homology"/>
<comment type="subunit">
    <text evidence="6">Component of the GINS complex.</text>
</comment>
<dbReference type="InterPro" id="IPR010492">
    <property type="entry name" value="GINS_Psf3"/>
</dbReference>
<evidence type="ECO:0000256" key="3">
    <source>
        <dbReference type="ARBA" id="ARBA00022705"/>
    </source>
</evidence>
<dbReference type="Gene3D" id="1.20.58.2050">
    <property type="match status" value="1"/>
</dbReference>
<comment type="caution">
    <text evidence="9">The sequence shown here is derived from an EMBL/GenBank/DDBJ whole genome shotgun (WGS) entry which is preliminary data.</text>
</comment>
<keyword evidence="10" id="KW-1185">Reference proteome</keyword>
<dbReference type="SUPFAM" id="SSF158573">
    <property type="entry name" value="GINS helical bundle-like"/>
    <property type="match status" value="1"/>
</dbReference>
<comment type="function">
    <text evidence="6">The GINS complex plays an essential role in the initiation of DNA replication.</text>
</comment>
<dbReference type="PANTHER" id="PTHR22768:SF0">
    <property type="entry name" value="DNA REPLICATION COMPLEX GINS PROTEIN PSF3"/>
    <property type="match status" value="1"/>
</dbReference>
<dbReference type="InterPro" id="IPR038437">
    <property type="entry name" value="GINS_Psf3_sf"/>
</dbReference>
<dbReference type="AlphaFoldDB" id="A0AAV8VG73"/>
<evidence type="ECO:0000256" key="4">
    <source>
        <dbReference type="ARBA" id="ARBA00023242"/>
    </source>
</evidence>
<evidence type="ECO:0000259" key="8">
    <source>
        <dbReference type="Pfam" id="PF22466"/>
    </source>
</evidence>